<proteinExistence type="inferred from homology"/>
<dbReference type="RefSeq" id="XP_020097034.1">
    <property type="nucleotide sequence ID" value="XM_020241445.1"/>
</dbReference>
<dbReference type="OrthoDB" id="62798at2759"/>
<dbReference type="Pfam" id="PF22669">
    <property type="entry name" value="Exo_endo_phos2"/>
    <property type="match status" value="2"/>
</dbReference>
<sequence>MRHRPRKQGESKVFWPKIVLKKWLNISTRDSDFSTDDGDNESEFGEEENCNCAPDKERRVGGLQAETAGEPLESTNSYKLRRRNSETLRAQYINTKELKICVGTWNAGGRLPPDNLDITEWLEMEDPADIYVLGLQEIVPLNAGNIFGAEDGRPVPKWECLIRETLNRVQPSKPKYKCYSDPPSPSRFNPSSEAAFTVEELLPETDSDAEIDEKALSFPDSEEYTASTDSSNCDVTSSCSSSTDVSSQEELDHQKHFSVKRLNRLDHFLLSNKSGILEKATAPQKKLMIKTLSSSERVGLVWPEQSLDVLAKCALSNSNSFKSVKSFRNYSSFKLRRDEYKESANSELVPDLDLDLFKQKKKRSPFVRIISKQMVGIFLSIWVRRSLRRHIQNLKVSTVGVGVMGYIGNKGSISVSMSIYQTLFCIVCSHLSSGEKVGDELRRNADVREIHRRTQFSAVANDGLPKTIHNHERIFWLGDLNYRIDLSYEKTHELISKSNWSQLAENDQLKHELKKGRAFDGWSEGVINFPPTYKYEFNSERYTGDDPKGGRRSPAWCDRILSYGKGMKLLKYRRSELTLSDHRPVTAVYSAEVEVFCHRKLQKALTLTNAEIEDEEIMSDFDFEVGMGNVRPGEDTNAWGR</sequence>
<protein>
    <submittedName>
        <fullName evidence="6">Type IV inositol polyphosphate 5-phosphatase 3</fullName>
    </submittedName>
</protein>
<evidence type="ECO:0000313" key="6">
    <source>
        <dbReference type="RefSeq" id="XP_020097034.1"/>
    </source>
</evidence>
<evidence type="ECO:0000256" key="3">
    <source>
        <dbReference type="SAM" id="MobiDB-lite"/>
    </source>
</evidence>
<dbReference type="Gene3D" id="3.60.10.10">
    <property type="entry name" value="Endonuclease/exonuclease/phosphatase"/>
    <property type="match status" value="2"/>
</dbReference>
<feature type="domain" description="Inositol polyphosphate-related phosphatase" evidence="4">
    <location>
        <begin position="305"/>
        <end position="597"/>
    </location>
</feature>
<dbReference type="GO" id="GO:0004439">
    <property type="term" value="F:phosphatidylinositol-4,5-bisphosphate 5-phosphatase activity"/>
    <property type="evidence" value="ECO:0007669"/>
    <property type="project" value="UniProtKB-ARBA"/>
</dbReference>
<keyword evidence="5" id="KW-1185">Reference proteome</keyword>
<evidence type="ECO:0000256" key="1">
    <source>
        <dbReference type="ARBA" id="ARBA00010768"/>
    </source>
</evidence>
<name>A0A6P5FM60_ANACO</name>
<dbReference type="Proteomes" id="UP000515123">
    <property type="component" value="Linkage group 10"/>
</dbReference>
<dbReference type="SUPFAM" id="SSF56219">
    <property type="entry name" value="DNase I-like"/>
    <property type="match status" value="2"/>
</dbReference>
<evidence type="ECO:0000256" key="2">
    <source>
        <dbReference type="ARBA" id="ARBA00022801"/>
    </source>
</evidence>
<accession>A0A6P5FM60</accession>
<reference evidence="6" key="2">
    <citation type="submission" date="2025-08" db="UniProtKB">
        <authorList>
            <consortium name="RefSeq"/>
        </authorList>
    </citation>
    <scope>IDENTIFICATION</scope>
    <source>
        <tissue evidence="6">Leaf</tissue>
    </source>
</reference>
<dbReference type="PANTHER" id="PTHR45666">
    <property type="entry name" value="TYPE IV INOSITOL POLYPHOSPHATE 5-PHOSPHATASE 9"/>
    <property type="match status" value="1"/>
</dbReference>
<dbReference type="InterPro" id="IPR045849">
    <property type="entry name" value="IP5P_plant"/>
</dbReference>
<feature type="compositionally biased region" description="Acidic residues" evidence="3">
    <location>
        <begin position="33"/>
        <end position="49"/>
    </location>
</feature>
<dbReference type="PANTHER" id="PTHR45666:SF5">
    <property type="entry name" value="TYPE IV INOSITOL POLYPHOSPHATE 5-PHOSPHATASE 3"/>
    <property type="match status" value="1"/>
</dbReference>
<evidence type="ECO:0000313" key="5">
    <source>
        <dbReference type="Proteomes" id="UP000515123"/>
    </source>
</evidence>
<dbReference type="GO" id="GO:0046856">
    <property type="term" value="P:phosphatidylinositol dephosphorylation"/>
    <property type="evidence" value="ECO:0007669"/>
    <property type="project" value="InterPro"/>
</dbReference>
<dbReference type="GO" id="GO:0004445">
    <property type="term" value="F:inositol-polyphosphate 5-phosphatase activity"/>
    <property type="evidence" value="ECO:0007669"/>
    <property type="project" value="InterPro"/>
</dbReference>
<dbReference type="InterPro" id="IPR036691">
    <property type="entry name" value="Endo/exonu/phosph_ase_sf"/>
</dbReference>
<comment type="similarity">
    <text evidence="1">Belongs to the inositol polyphosphate 5-phosphatase family.</text>
</comment>
<dbReference type="FunFam" id="3.60.10.10:FF:000038">
    <property type="entry name" value="type IV inositol polyphosphate 5-phosphatase 3"/>
    <property type="match status" value="1"/>
</dbReference>
<dbReference type="GeneID" id="109716130"/>
<feature type="region of interest" description="Disordered" evidence="3">
    <location>
        <begin position="219"/>
        <end position="239"/>
    </location>
</feature>
<dbReference type="AlphaFoldDB" id="A0A6P5FM60"/>
<gene>
    <name evidence="6" type="primary">LOC109716130</name>
</gene>
<reference evidence="5" key="1">
    <citation type="journal article" date="2015" name="Nat. Genet.">
        <title>The pineapple genome and the evolution of CAM photosynthesis.</title>
        <authorList>
            <person name="Ming R."/>
            <person name="VanBuren R."/>
            <person name="Wai C.M."/>
            <person name="Tang H."/>
            <person name="Schatz M.C."/>
            <person name="Bowers J.E."/>
            <person name="Lyons E."/>
            <person name="Wang M.L."/>
            <person name="Chen J."/>
            <person name="Biggers E."/>
            <person name="Zhang J."/>
            <person name="Huang L."/>
            <person name="Zhang L."/>
            <person name="Miao W."/>
            <person name="Zhang J."/>
            <person name="Ye Z."/>
            <person name="Miao C."/>
            <person name="Lin Z."/>
            <person name="Wang H."/>
            <person name="Zhou H."/>
            <person name="Yim W.C."/>
            <person name="Priest H.D."/>
            <person name="Zheng C."/>
            <person name="Woodhouse M."/>
            <person name="Edger P.P."/>
            <person name="Guyot R."/>
            <person name="Guo H.B."/>
            <person name="Guo H."/>
            <person name="Zheng G."/>
            <person name="Singh R."/>
            <person name="Sharma A."/>
            <person name="Min X."/>
            <person name="Zheng Y."/>
            <person name="Lee H."/>
            <person name="Gurtowski J."/>
            <person name="Sedlazeck F.J."/>
            <person name="Harkess A."/>
            <person name="McKain M.R."/>
            <person name="Liao Z."/>
            <person name="Fang J."/>
            <person name="Liu J."/>
            <person name="Zhang X."/>
            <person name="Zhang Q."/>
            <person name="Hu W."/>
            <person name="Qin Y."/>
            <person name="Wang K."/>
            <person name="Chen L.Y."/>
            <person name="Shirley N."/>
            <person name="Lin Y.R."/>
            <person name="Liu L.Y."/>
            <person name="Hernandez A.G."/>
            <person name="Wright C.L."/>
            <person name="Bulone V."/>
            <person name="Tuskan G.A."/>
            <person name="Heath K."/>
            <person name="Zee F."/>
            <person name="Moore P.H."/>
            <person name="Sunkar R."/>
            <person name="Leebens-Mack J.H."/>
            <person name="Mockler T."/>
            <person name="Bennetzen J.L."/>
            <person name="Freeling M."/>
            <person name="Sankoff D."/>
            <person name="Paterson A.H."/>
            <person name="Zhu X."/>
            <person name="Yang X."/>
            <person name="Smith J.A."/>
            <person name="Cushman J.C."/>
            <person name="Paull R.E."/>
            <person name="Yu Q."/>
        </authorList>
    </citation>
    <scope>NUCLEOTIDE SEQUENCE [LARGE SCALE GENOMIC DNA]</scope>
    <source>
        <strain evidence="5">cv. F153</strain>
    </source>
</reference>
<dbReference type="SMART" id="SM00128">
    <property type="entry name" value="IPPc"/>
    <property type="match status" value="1"/>
</dbReference>
<feature type="region of interest" description="Disordered" evidence="3">
    <location>
        <begin position="29"/>
        <end position="78"/>
    </location>
</feature>
<keyword evidence="2" id="KW-0378">Hydrolase</keyword>
<evidence type="ECO:0000259" key="4">
    <source>
        <dbReference type="SMART" id="SM00128"/>
    </source>
</evidence>
<dbReference type="InterPro" id="IPR000300">
    <property type="entry name" value="IPPc"/>
</dbReference>
<organism evidence="5 6">
    <name type="scientific">Ananas comosus</name>
    <name type="common">Pineapple</name>
    <name type="synonym">Ananas ananas</name>
    <dbReference type="NCBI Taxonomy" id="4615"/>
    <lineage>
        <taxon>Eukaryota</taxon>
        <taxon>Viridiplantae</taxon>
        <taxon>Streptophyta</taxon>
        <taxon>Embryophyta</taxon>
        <taxon>Tracheophyta</taxon>
        <taxon>Spermatophyta</taxon>
        <taxon>Magnoliopsida</taxon>
        <taxon>Liliopsida</taxon>
        <taxon>Poales</taxon>
        <taxon>Bromeliaceae</taxon>
        <taxon>Bromelioideae</taxon>
        <taxon>Ananas</taxon>
    </lineage>
</organism>
<dbReference type="FunFam" id="3.60.10.10:FF:000014">
    <property type="entry name" value="Type I inositol polyphosphate 5-phosphatase 1"/>
    <property type="match status" value="1"/>
</dbReference>
<dbReference type="GO" id="GO:0034485">
    <property type="term" value="F:phosphatidylinositol-3,4,5-trisphosphate 5-phosphatase activity"/>
    <property type="evidence" value="ECO:0007669"/>
    <property type="project" value="TreeGrafter"/>
</dbReference>
<feature type="compositionally biased region" description="Low complexity" evidence="3">
    <location>
        <begin position="227"/>
        <end position="239"/>
    </location>
</feature>